<reference evidence="1 2" key="1">
    <citation type="submission" date="2021-01" db="EMBL/GenBank/DDBJ databases">
        <title>Genomic Encyclopedia of Type Strains, Phase IV (KMG-IV): sequencing the most valuable type-strain genomes for metagenomic binning, comparative biology and taxonomic classification.</title>
        <authorList>
            <person name="Goeker M."/>
        </authorList>
    </citation>
    <scope>NUCLEOTIDE SEQUENCE [LARGE SCALE GENOMIC DNA]</scope>
    <source>
        <strain evidence="1 2">DSM 25540</strain>
    </source>
</reference>
<evidence type="ECO:0000313" key="1">
    <source>
        <dbReference type="EMBL" id="MBM7632936.1"/>
    </source>
</evidence>
<dbReference type="Proteomes" id="UP000741863">
    <property type="component" value="Unassembled WGS sequence"/>
</dbReference>
<dbReference type="EMBL" id="JAFBEC010000005">
    <property type="protein sequence ID" value="MBM7632936.1"/>
    <property type="molecule type" value="Genomic_DNA"/>
</dbReference>
<comment type="caution">
    <text evidence="1">The sequence shown here is derived from an EMBL/GenBank/DDBJ whole genome shotgun (WGS) entry which is preliminary data.</text>
</comment>
<name>A0ABS2PC74_9BACL</name>
<proteinExistence type="predicted"/>
<dbReference type="RefSeq" id="WP_169965377.1">
    <property type="nucleotide sequence ID" value="NZ_JAFBEC010000005.1"/>
</dbReference>
<keyword evidence="2" id="KW-1185">Reference proteome</keyword>
<evidence type="ECO:0000313" key="2">
    <source>
        <dbReference type="Proteomes" id="UP000741863"/>
    </source>
</evidence>
<protein>
    <submittedName>
        <fullName evidence="1">Uncharacterized protein YuzB (UPF0349 family)</fullName>
    </submittedName>
</protein>
<dbReference type="Pfam" id="PF07293">
    <property type="entry name" value="DUF1450"/>
    <property type="match status" value="1"/>
</dbReference>
<organism evidence="1 2">
    <name type="scientific">Geomicrobium sediminis</name>
    <dbReference type="NCBI Taxonomy" id="1347788"/>
    <lineage>
        <taxon>Bacteria</taxon>
        <taxon>Bacillati</taxon>
        <taxon>Bacillota</taxon>
        <taxon>Bacilli</taxon>
        <taxon>Bacillales</taxon>
        <taxon>Geomicrobium</taxon>
    </lineage>
</organism>
<gene>
    <name evidence="1" type="ORF">JOD17_002030</name>
</gene>
<accession>A0ABS2PC74</accession>
<sequence>MGIIIVELCQSNAITKLEIESILEEKYPEVDVIESECLSTCGLCALRPFALVNGNRIFGDSPEECLEKLQFRIEVELELYSM</sequence>
<dbReference type="InterPro" id="IPR009910">
    <property type="entry name" value="DUF1450"/>
</dbReference>